<dbReference type="SUPFAM" id="SSF51126">
    <property type="entry name" value="Pectin lyase-like"/>
    <property type="match status" value="3"/>
</dbReference>
<dbReference type="InterPro" id="IPR011050">
    <property type="entry name" value="Pectin_lyase_fold/virulence"/>
</dbReference>
<protein>
    <recommendedName>
        <fullName evidence="5">Right handed beta helix domain-containing protein</fullName>
    </recommendedName>
</protein>
<gene>
    <name evidence="4" type="ORF">S01H4_13723</name>
</gene>
<dbReference type="InterPro" id="IPR007742">
    <property type="entry name" value="NosD_dom"/>
</dbReference>
<name>X0ZF20_9ZZZZ</name>
<keyword evidence="1" id="KW-0677">Repeat</keyword>
<evidence type="ECO:0000313" key="4">
    <source>
        <dbReference type="EMBL" id="GAG56792.1"/>
    </source>
</evidence>
<organism evidence="4">
    <name type="scientific">marine sediment metagenome</name>
    <dbReference type="NCBI Taxonomy" id="412755"/>
    <lineage>
        <taxon>unclassified sequences</taxon>
        <taxon>metagenomes</taxon>
        <taxon>ecological metagenomes</taxon>
    </lineage>
</organism>
<evidence type="ECO:0000256" key="1">
    <source>
        <dbReference type="ARBA" id="ARBA00022737"/>
    </source>
</evidence>
<dbReference type="Gene3D" id="2.160.20.10">
    <property type="entry name" value="Single-stranded right-handed beta-helix, Pectin lyase-like"/>
    <property type="match status" value="3"/>
</dbReference>
<feature type="domain" description="Periplasmic copper-binding protein NosD beta helix" evidence="2">
    <location>
        <begin position="113"/>
        <end position="277"/>
    </location>
</feature>
<evidence type="ECO:0000259" key="3">
    <source>
        <dbReference type="Pfam" id="PF13229"/>
    </source>
</evidence>
<sequence length="510" mass="53468">MSTVQQRGLATAETALPATVDTRGPTIVVSASNSLDPTLAPVVYRCTGAADQVQINAAIVAVNAVGGGHVVLLEGTYVCAANVAMLSFVILSGNGWSSILEFSAGFVLIDAETDVVIERIYIDTKTQTAGTVCIDIDNLCARITIERCRFFSDDVGIDGGGIDDSTDIWILNNYFDATDGTSIILQGSAGNEVLRARIGGNTITAAGSDGIWYDELDYSVIADNVILETTRYGIFQVAGYRNVVRTNEIILCGDIGISMAGGEPRILDNHVMNCTNEAIVTTGGFGLTVGNYISTCGDDGIASSGANGIISNNMIVSPDGHGIYVTAAGNETIISNNWVSSSDEQGIESLGDNVTIIGNDLYATNIEGILITGIQNIIVGNRVRGNGIGDYPIRVTGLNCLVANNNLSNGFEGGVIVEAGRCTVIGNEIYNSGDQIIYLDNGDDACIVGNYIWDFDEKGIWVDSASTDPLIVGNYVTSGDAVGIQVDVRHAVVSGNYVTNNGTIGIFMNG</sequence>
<dbReference type="InterPro" id="IPR006626">
    <property type="entry name" value="PbH1"/>
</dbReference>
<proteinExistence type="predicted"/>
<dbReference type="Pfam" id="PF05048">
    <property type="entry name" value="NosD"/>
    <property type="match status" value="1"/>
</dbReference>
<feature type="domain" description="Right handed beta helix" evidence="3">
    <location>
        <begin position="368"/>
        <end position="507"/>
    </location>
</feature>
<dbReference type="InterPro" id="IPR051550">
    <property type="entry name" value="SCF-Subunits/Alg-Epimerases"/>
</dbReference>
<evidence type="ECO:0008006" key="5">
    <source>
        <dbReference type="Google" id="ProtNLM"/>
    </source>
</evidence>
<dbReference type="EMBL" id="BART01006038">
    <property type="protein sequence ID" value="GAG56792.1"/>
    <property type="molecule type" value="Genomic_DNA"/>
</dbReference>
<comment type="caution">
    <text evidence="4">The sequence shown here is derived from an EMBL/GenBank/DDBJ whole genome shotgun (WGS) entry which is preliminary data.</text>
</comment>
<dbReference type="InterPro" id="IPR039448">
    <property type="entry name" value="Beta_helix"/>
</dbReference>
<dbReference type="InterPro" id="IPR012334">
    <property type="entry name" value="Pectin_lyas_fold"/>
</dbReference>
<dbReference type="Pfam" id="PF13229">
    <property type="entry name" value="Beta_helix"/>
    <property type="match status" value="1"/>
</dbReference>
<dbReference type="PANTHER" id="PTHR22990">
    <property type="entry name" value="F-BOX ONLY PROTEIN"/>
    <property type="match status" value="1"/>
</dbReference>
<dbReference type="SMART" id="SM00710">
    <property type="entry name" value="PbH1"/>
    <property type="match status" value="11"/>
</dbReference>
<dbReference type="PANTHER" id="PTHR22990:SF15">
    <property type="entry name" value="F-BOX ONLY PROTEIN 10"/>
    <property type="match status" value="1"/>
</dbReference>
<dbReference type="AlphaFoldDB" id="X0ZF20"/>
<accession>X0ZF20</accession>
<feature type="non-terminal residue" evidence="4">
    <location>
        <position position="510"/>
    </location>
</feature>
<reference evidence="4" key="1">
    <citation type="journal article" date="2014" name="Front. Microbiol.">
        <title>High frequency of phylogenetically diverse reductive dehalogenase-homologous genes in deep subseafloor sedimentary metagenomes.</title>
        <authorList>
            <person name="Kawai M."/>
            <person name="Futagami T."/>
            <person name="Toyoda A."/>
            <person name="Takaki Y."/>
            <person name="Nishi S."/>
            <person name="Hori S."/>
            <person name="Arai W."/>
            <person name="Tsubouchi T."/>
            <person name="Morono Y."/>
            <person name="Uchiyama I."/>
            <person name="Ito T."/>
            <person name="Fujiyama A."/>
            <person name="Inagaki F."/>
            <person name="Takami H."/>
        </authorList>
    </citation>
    <scope>NUCLEOTIDE SEQUENCE</scope>
    <source>
        <strain evidence="4">Expedition CK06-06</strain>
    </source>
</reference>
<evidence type="ECO:0000259" key="2">
    <source>
        <dbReference type="Pfam" id="PF05048"/>
    </source>
</evidence>